<dbReference type="PANTHER" id="PTHR45703">
    <property type="entry name" value="DYNEIN HEAVY CHAIN"/>
    <property type="match status" value="1"/>
</dbReference>
<dbReference type="GeneID" id="29769936"/>
<feature type="domain" description="Dynein heavy chain linker" evidence="1">
    <location>
        <begin position="2"/>
        <end position="120"/>
    </location>
</feature>
<dbReference type="InterPro" id="IPR013602">
    <property type="entry name" value="Dynein_heavy_linker"/>
</dbReference>
<dbReference type="InterPro" id="IPR042228">
    <property type="entry name" value="Dynein_linker_3"/>
</dbReference>
<dbReference type="GO" id="GO:0030286">
    <property type="term" value="C:dynein complex"/>
    <property type="evidence" value="ECO:0007669"/>
    <property type="project" value="InterPro"/>
</dbReference>
<protein>
    <submittedName>
        <fullName evidence="2">Dynein heavy chain family protein</fullName>
    </submittedName>
</protein>
<dbReference type="Pfam" id="PF08393">
    <property type="entry name" value="DHC_N2"/>
    <property type="match status" value="1"/>
</dbReference>
<accession>S8EQH6</accession>
<feature type="non-terminal residue" evidence="2">
    <location>
        <position position="121"/>
    </location>
</feature>
<feature type="non-terminal residue" evidence="2">
    <location>
        <position position="1"/>
    </location>
</feature>
<dbReference type="GO" id="GO:0051959">
    <property type="term" value="F:dynein light intermediate chain binding"/>
    <property type="evidence" value="ECO:0007669"/>
    <property type="project" value="InterPro"/>
</dbReference>
<gene>
    <name evidence="2" type="ORF">TGME49_327400</name>
</gene>
<dbReference type="VEuPathDB" id="ToxoDB:TGME49_327400"/>
<dbReference type="GO" id="GO:0007018">
    <property type="term" value="P:microtubule-based movement"/>
    <property type="evidence" value="ECO:0007669"/>
    <property type="project" value="InterPro"/>
</dbReference>
<sequence>RSQFKTVDTSWRVLMRQTSENPLALEACSVAGLLDKLRESNKNLEKVTLGLNSYLELKRSLFARFFFLSNDELLEILSETQDPTRVQPFLCKVFENMHRLEFDEGMNAVAMFSAEGEKVES</sequence>
<dbReference type="Gene3D" id="1.20.140.100">
    <property type="entry name" value="Dynein heavy chain, N-terminal domain 2"/>
    <property type="match status" value="1"/>
</dbReference>
<organism evidence="2 3">
    <name type="scientific">Toxoplasma gondii (strain ATCC 50611 / Me49)</name>
    <dbReference type="NCBI Taxonomy" id="508771"/>
    <lineage>
        <taxon>Eukaryota</taxon>
        <taxon>Sar</taxon>
        <taxon>Alveolata</taxon>
        <taxon>Apicomplexa</taxon>
        <taxon>Conoidasida</taxon>
        <taxon>Coccidia</taxon>
        <taxon>Eucoccidiorida</taxon>
        <taxon>Eimeriorina</taxon>
        <taxon>Sarcocystidae</taxon>
        <taxon>Toxoplasma</taxon>
    </lineage>
</organism>
<proteinExistence type="predicted"/>
<keyword evidence="3" id="KW-1185">Reference proteome</keyword>
<dbReference type="InterPro" id="IPR042222">
    <property type="entry name" value="Dynein_2_N"/>
</dbReference>
<evidence type="ECO:0000313" key="3">
    <source>
        <dbReference type="Proteomes" id="UP000001529"/>
    </source>
</evidence>
<dbReference type="OrthoDB" id="537704at2759"/>
<dbReference type="PANTHER" id="PTHR45703:SF1">
    <property type="entry name" value="DYNEINS HEAVY CHAIN"/>
    <property type="match status" value="1"/>
</dbReference>
<dbReference type="GO" id="GO:0045505">
    <property type="term" value="F:dynein intermediate chain binding"/>
    <property type="evidence" value="ECO:0007669"/>
    <property type="project" value="InterPro"/>
</dbReference>
<dbReference type="InterPro" id="IPR026983">
    <property type="entry name" value="DHC"/>
</dbReference>
<reference evidence="2" key="1">
    <citation type="submission" date="2013-04" db="EMBL/GenBank/DDBJ databases">
        <authorList>
            <person name="Sibley D."/>
            <person name="Venepally P."/>
            <person name="Karamycheva S."/>
            <person name="Hadjithomas M."/>
            <person name="Khan A."/>
            <person name="Brunk B."/>
            <person name="Roos D."/>
            <person name="Caler E."/>
            <person name="Lorenzi H."/>
        </authorList>
    </citation>
    <scope>NUCLEOTIDE SEQUENCE</scope>
    <source>
        <strain evidence="2">ME49</strain>
    </source>
</reference>
<dbReference type="Gene3D" id="3.20.180.20">
    <property type="entry name" value="Dynein heavy chain, N-terminal domain 2"/>
    <property type="match status" value="1"/>
</dbReference>
<name>S8EQH6_TOXGM</name>
<dbReference type="EMBL" id="KE139678">
    <property type="protein sequence ID" value="EPT24447.1"/>
    <property type="molecule type" value="Genomic_DNA"/>
</dbReference>
<dbReference type="RefSeq" id="XP_018634688.1">
    <property type="nucleotide sequence ID" value="XM_018783098.1"/>
</dbReference>
<dbReference type="Proteomes" id="UP000001529">
    <property type="component" value="Unassembled WGS sequence"/>
</dbReference>
<evidence type="ECO:0000259" key="1">
    <source>
        <dbReference type="Pfam" id="PF08393"/>
    </source>
</evidence>
<dbReference type="AlphaFoldDB" id="S8EQH6"/>
<evidence type="ECO:0000313" key="2">
    <source>
        <dbReference type="EMBL" id="EPT24447.1"/>
    </source>
</evidence>